<dbReference type="Pfam" id="PF12836">
    <property type="entry name" value="HHH_3"/>
    <property type="match status" value="2"/>
</dbReference>
<proteinExistence type="predicted"/>
<evidence type="ECO:0000313" key="3">
    <source>
        <dbReference type="EMBL" id="KAF7991882.1"/>
    </source>
</evidence>
<evidence type="ECO:0000256" key="1">
    <source>
        <dbReference type="SAM" id="MobiDB-lite"/>
    </source>
</evidence>
<feature type="compositionally biased region" description="Acidic residues" evidence="1">
    <location>
        <begin position="252"/>
        <end position="264"/>
    </location>
</feature>
<dbReference type="SUPFAM" id="SSF47781">
    <property type="entry name" value="RuvA domain 2-like"/>
    <property type="match status" value="1"/>
</dbReference>
<dbReference type="Proteomes" id="UP000639338">
    <property type="component" value="Unassembled WGS sequence"/>
</dbReference>
<feature type="region of interest" description="Disordered" evidence="1">
    <location>
        <begin position="205"/>
        <end position="271"/>
    </location>
</feature>
<dbReference type="Gene3D" id="1.10.150.320">
    <property type="entry name" value="Photosystem II 12 kDa extrinsic protein"/>
    <property type="match status" value="2"/>
</dbReference>
<evidence type="ECO:0000313" key="4">
    <source>
        <dbReference type="Proteomes" id="UP000639338"/>
    </source>
</evidence>
<name>A0A834XUJ3_APHGI</name>
<dbReference type="Pfam" id="PF03372">
    <property type="entry name" value="Exo_endo_phos"/>
    <property type="match status" value="1"/>
</dbReference>
<dbReference type="GO" id="GO:0003824">
    <property type="term" value="F:catalytic activity"/>
    <property type="evidence" value="ECO:0007669"/>
    <property type="project" value="InterPro"/>
</dbReference>
<dbReference type="SUPFAM" id="SSF56219">
    <property type="entry name" value="DNase I-like"/>
    <property type="match status" value="1"/>
</dbReference>
<dbReference type="PANTHER" id="PTHR21180">
    <property type="entry name" value="ENDONUCLEASE/EXONUCLEASE/PHOSPHATASE FAMILY DOMAIN-CONTAINING PROTEIN 1"/>
    <property type="match status" value="1"/>
</dbReference>
<dbReference type="InterPro" id="IPR051675">
    <property type="entry name" value="Endo/Exo/Phosphatase_dom_1"/>
</dbReference>
<feature type="compositionally biased region" description="Low complexity" evidence="1">
    <location>
        <begin position="217"/>
        <end position="232"/>
    </location>
</feature>
<keyword evidence="4" id="KW-1185">Reference proteome</keyword>
<comment type="caution">
    <text evidence="3">The sequence shown here is derived from an EMBL/GenBank/DDBJ whole genome shotgun (WGS) entry which is preliminary data.</text>
</comment>
<dbReference type="EMBL" id="JACMRX010000004">
    <property type="protein sequence ID" value="KAF7991882.1"/>
    <property type="molecule type" value="Genomic_DNA"/>
</dbReference>
<protein>
    <recommendedName>
        <fullName evidence="2">Endonuclease/exonuclease/phosphatase domain-containing protein</fullName>
    </recommendedName>
</protein>
<organism evidence="3 4">
    <name type="scientific">Aphidius gifuensis</name>
    <name type="common">Parasitoid wasp</name>
    <dbReference type="NCBI Taxonomy" id="684658"/>
    <lineage>
        <taxon>Eukaryota</taxon>
        <taxon>Metazoa</taxon>
        <taxon>Ecdysozoa</taxon>
        <taxon>Arthropoda</taxon>
        <taxon>Hexapoda</taxon>
        <taxon>Insecta</taxon>
        <taxon>Pterygota</taxon>
        <taxon>Neoptera</taxon>
        <taxon>Endopterygota</taxon>
        <taxon>Hymenoptera</taxon>
        <taxon>Apocrita</taxon>
        <taxon>Ichneumonoidea</taxon>
        <taxon>Braconidae</taxon>
        <taxon>Aphidiinae</taxon>
        <taxon>Aphidius</taxon>
    </lineage>
</organism>
<dbReference type="InterPro" id="IPR010994">
    <property type="entry name" value="RuvA_2-like"/>
</dbReference>
<dbReference type="PANTHER" id="PTHR21180:SF32">
    <property type="entry name" value="ENDONUCLEASE_EXONUCLEASE_PHOSPHATASE FAMILY DOMAIN-CONTAINING PROTEIN 1"/>
    <property type="match status" value="1"/>
</dbReference>
<reference evidence="3 4" key="1">
    <citation type="submission" date="2020-08" db="EMBL/GenBank/DDBJ databases">
        <title>Aphidius gifuensis genome sequencing and assembly.</title>
        <authorList>
            <person name="Du Z."/>
        </authorList>
    </citation>
    <scope>NUCLEOTIDE SEQUENCE [LARGE SCALE GENOMIC DNA]</scope>
    <source>
        <strain evidence="3">YNYX2018</strain>
        <tissue evidence="3">Adults</tissue>
    </source>
</reference>
<feature type="domain" description="Endonuclease/exonuclease/phosphatase" evidence="2">
    <location>
        <begin position="311"/>
        <end position="394"/>
    </location>
</feature>
<dbReference type="Gene3D" id="3.60.10.10">
    <property type="entry name" value="Endonuclease/exonuclease/phosphatase"/>
    <property type="match status" value="1"/>
</dbReference>
<accession>A0A834XUJ3</accession>
<gene>
    <name evidence="3" type="ORF">HCN44_010683</name>
</gene>
<dbReference type="SUPFAM" id="SSF81585">
    <property type="entry name" value="PsbU/PolX domain-like"/>
    <property type="match status" value="1"/>
</dbReference>
<feature type="compositionally biased region" description="Polar residues" evidence="1">
    <location>
        <begin position="205"/>
        <end position="216"/>
    </location>
</feature>
<dbReference type="OrthoDB" id="6237065at2759"/>
<evidence type="ECO:0000259" key="2">
    <source>
        <dbReference type="Pfam" id="PF03372"/>
    </source>
</evidence>
<sequence>MGQVNSSHHDDTKTKRSNFKSQLSLTKIGIRKFKNSKNLSHTFSLVDESLKAQQLNINTATEEELMTLPGINRILAEKIVNHRRLIGRFFKIEDLALVSGIGADKLESIKPEIYVSQSNGSGISSRTSTSLDSVGNTDSQVDINSASIFDLQVVPGVDQELASRIVEKRLKRGCYYSIDEIGKLRGVGKYRLAIIKPHLKINGYTNGTNKKLTNGGSPSSSSLSYPQASSTPRTNNIKKINRDKIQPIPMSDIDDDDNVNDEDHESDKMIDLNPGITENEIWELLSIASPRPQLDNDYITNLTNRKSIRIATWNLNNFNTDKAENHGVMEIICRTILENRLSIIALQEIKSQDALEKLTNELNVPSIKKICDWRENNKKWKSIHLGAGLAILWNSCEKKNIIIKEQPPETTVFLPVLASIVFHVNKIDLTIINVQMHGNDDNNIIDRFIDAKNSIFLGDFTLTNDKSNIIFSDVLCESNTAVDTDKYFFKDKIVWGKGTKKLVNTGNFKIVRKGLNHLGIPQGWKWGGPASNHCPVWCEIYTEPSE</sequence>
<dbReference type="InterPro" id="IPR005135">
    <property type="entry name" value="Endo/exonuclease/phosphatase"/>
</dbReference>
<dbReference type="AlphaFoldDB" id="A0A834XUJ3"/>
<dbReference type="InterPro" id="IPR036691">
    <property type="entry name" value="Endo/exonu/phosph_ase_sf"/>
</dbReference>